<organism evidence="1 2">
    <name type="scientific">Pristionchus fissidentatus</name>
    <dbReference type="NCBI Taxonomy" id="1538716"/>
    <lineage>
        <taxon>Eukaryota</taxon>
        <taxon>Metazoa</taxon>
        <taxon>Ecdysozoa</taxon>
        <taxon>Nematoda</taxon>
        <taxon>Chromadorea</taxon>
        <taxon>Rhabditida</taxon>
        <taxon>Rhabditina</taxon>
        <taxon>Diplogasteromorpha</taxon>
        <taxon>Diplogasteroidea</taxon>
        <taxon>Neodiplogasteridae</taxon>
        <taxon>Pristionchus</taxon>
    </lineage>
</organism>
<dbReference type="EMBL" id="BTSY01000004">
    <property type="protein sequence ID" value="GMT23451.1"/>
    <property type="molecule type" value="Genomic_DNA"/>
</dbReference>
<sequence length="148" mass="15728">NGAGGAGGTPAGYIPKPQPDQFGGMMNPFGFGGMMGGMGGFGNPFNPYSMNPCGYHNGLLPFHALPQLKGYAPDSVNSIHSAVHTMAPSSPFKWTTREKRQMGMFSSPYGSSLPSYGGSYQPLSNPYGSYGATNPSFMNMGFRSRNRH</sequence>
<dbReference type="Proteomes" id="UP001432322">
    <property type="component" value="Unassembled WGS sequence"/>
</dbReference>
<protein>
    <submittedName>
        <fullName evidence="1">Uncharacterized protein</fullName>
    </submittedName>
</protein>
<accession>A0AAV5VY54</accession>
<proteinExistence type="predicted"/>
<dbReference type="AlphaFoldDB" id="A0AAV5VY54"/>
<evidence type="ECO:0000313" key="2">
    <source>
        <dbReference type="Proteomes" id="UP001432322"/>
    </source>
</evidence>
<reference evidence="1" key="1">
    <citation type="submission" date="2023-10" db="EMBL/GenBank/DDBJ databases">
        <title>Genome assembly of Pristionchus species.</title>
        <authorList>
            <person name="Yoshida K."/>
            <person name="Sommer R.J."/>
        </authorList>
    </citation>
    <scope>NUCLEOTIDE SEQUENCE</scope>
    <source>
        <strain evidence="1">RS5133</strain>
    </source>
</reference>
<keyword evidence="2" id="KW-1185">Reference proteome</keyword>
<name>A0AAV5VY54_9BILA</name>
<feature type="non-terminal residue" evidence="1">
    <location>
        <position position="1"/>
    </location>
</feature>
<evidence type="ECO:0000313" key="1">
    <source>
        <dbReference type="EMBL" id="GMT23451.1"/>
    </source>
</evidence>
<gene>
    <name evidence="1" type="ORF">PFISCL1PPCAC_14748</name>
</gene>
<comment type="caution">
    <text evidence="1">The sequence shown here is derived from an EMBL/GenBank/DDBJ whole genome shotgun (WGS) entry which is preliminary data.</text>
</comment>